<feature type="signal peptide" evidence="10">
    <location>
        <begin position="1"/>
        <end position="27"/>
    </location>
</feature>
<feature type="transmembrane region" description="Helical" evidence="9">
    <location>
        <begin position="498"/>
        <end position="517"/>
    </location>
</feature>
<dbReference type="GO" id="GO:0005524">
    <property type="term" value="F:ATP binding"/>
    <property type="evidence" value="ECO:0007669"/>
    <property type="project" value="UniProtKB-KW"/>
</dbReference>
<dbReference type="InterPro" id="IPR019734">
    <property type="entry name" value="TPR_rpt"/>
</dbReference>
<keyword evidence="8" id="KW-0175">Coiled coil</keyword>
<keyword evidence="7" id="KW-0067">ATP-binding</keyword>
<dbReference type="Pfam" id="PF07568">
    <property type="entry name" value="HisKA_2"/>
    <property type="match status" value="1"/>
</dbReference>
<dbReference type="SMART" id="SM00387">
    <property type="entry name" value="HATPase_c"/>
    <property type="match status" value="1"/>
</dbReference>
<evidence type="ECO:0000256" key="6">
    <source>
        <dbReference type="ARBA" id="ARBA00022777"/>
    </source>
</evidence>
<keyword evidence="4" id="KW-0808">Transferase</keyword>
<dbReference type="InterPro" id="IPR003594">
    <property type="entry name" value="HATPase_dom"/>
</dbReference>
<dbReference type="Gene3D" id="1.25.40.10">
    <property type="entry name" value="Tetratricopeptide repeat domain"/>
    <property type="match status" value="2"/>
</dbReference>
<dbReference type="Gene3D" id="3.30.450.20">
    <property type="entry name" value="PAS domain"/>
    <property type="match status" value="1"/>
</dbReference>
<evidence type="ECO:0000256" key="10">
    <source>
        <dbReference type="SAM" id="SignalP"/>
    </source>
</evidence>
<keyword evidence="6" id="KW-0418">Kinase</keyword>
<proteinExistence type="predicted"/>
<reference evidence="12" key="2">
    <citation type="submission" date="2020-09" db="EMBL/GenBank/DDBJ databases">
        <authorList>
            <person name="Sun Q."/>
            <person name="Zhou Y."/>
        </authorList>
    </citation>
    <scope>NUCLEOTIDE SEQUENCE</scope>
    <source>
        <strain evidence="12">CGMCC 1.15290</strain>
    </source>
</reference>
<dbReference type="SMART" id="SM00028">
    <property type="entry name" value="TPR"/>
    <property type="match status" value="4"/>
</dbReference>
<dbReference type="Proteomes" id="UP000627292">
    <property type="component" value="Unassembled WGS sequence"/>
</dbReference>
<dbReference type="InterPro" id="IPR011495">
    <property type="entry name" value="Sig_transdc_His_kin_sub2_dim/P"/>
</dbReference>
<dbReference type="Pfam" id="PF02518">
    <property type="entry name" value="HATPase_c"/>
    <property type="match status" value="1"/>
</dbReference>
<evidence type="ECO:0000256" key="2">
    <source>
        <dbReference type="ARBA" id="ARBA00012438"/>
    </source>
</evidence>
<dbReference type="PROSITE" id="PS50109">
    <property type="entry name" value="HIS_KIN"/>
    <property type="match status" value="1"/>
</dbReference>
<evidence type="ECO:0000313" key="12">
    <source>
        <dbReference type="EMBL" id="GGH74091.1"/>
    </source>
</evidence>
<sequence>MRKSCYYLFLPCILLLLLYPAFTPLHAQTPATLAQLEARLLKGEFDTGLVSDLMRTGRFFIDKNGSAPADIDSALRTAGNLANASRKNNYQRGIGLAQLLQAMAQRETGQQQEARRTTLQAFRHLSQYGTLEDQAEAILEHGAAYDNSDKEIAEKIKYYEQGAALYGRLNRTLKQAQLKEFIGDLYHVKRDYSTAIDVLTQSLALYQRVHYNRLQGIYALMGVVYSELDMYVKALQYNLMAVKTAEQLGDNSSLMIAIYNRLGVFYADTYADSLAIVYYTKGLKLARQLKDSSGIQNLLINLSDIYKQTKRYQQALDTLKLAESIQPLTDDNDRAYFAMLYLKTLIPLQNMVKAKPYFEQLNSLYNNGNLHPRVQQSVRLQLATYLQANKQYAASAPFLSAFDQHKKEYPVSVQRSAIAERLWAKADSAAGNIAAALEHFQQYKALSDSALSIDKARQMGQLQLAFETEKKDKDIALLQHRDTLQQTSLQRERNIRHIIIGAVILLLAFCGTLYQAYRIKQKANGQLKQQQHAIHQQNEQLKKLLGEKEWLLKEIHHRVKNNLQIVISLLNSQSAYLDNEAAIAAIQNSQHRMHAMSLIHQKLYQTDNLTTINMPWYFRELADYMKHCFSIERKIEFALNIAPVELDVVQAVPVGLILNEAVSNAIKYAFPGNRRGTISISLQTAGEHCLLSIADNGIGLPEGFDPAASDSLGMNLMQGLSAQLGGELELLNDNGLFIRLRFTTTHTLPVSN</sequence>
<dbReference type="EC" id="2.7.13.3" evidence="2"/>
<evidence type="ECO:0000256" key="4">
    <source>
        <dbReference type="ARBA" id="ARBA00022679"/>
    </source>
</evidence>
<keyword evidence="5" id="KW-0547">Nucleotide-binding</keyword>
<comment type="catalytic activity">
    <reaction evidence="1">
        <text>ATP + protein L-histidine = ADP + protein N-phospho-L-histidine.</text>
        <dbReference type="EC" id="2.7.13.3"/>
    </reaction>
</comment>
<keyword evidence="13" id="KW-1185">Reference proteome</keyword>
<keyword evidence="9" id="KW-1133">Transmembrane helix</keyword>
<reference evidence="12" key="1">
    <citation type="journal article" date="2014" name="Int. J. Syst. Evol. Microbiol.">
        <title>Complete genome sequence of Corynebacterium casei LMG S-19264T (=DSM 44701T), isolated from a smear-ripened cheese.</title>
        <authorList>
            <consortium name="US DOE Joint Genome Institute (JGI-PGF)"/>
            <person name="Walter F."/>
            <person name="Albersmeier A."/>
            <person name="Kalinowski J."/>
            <person name="Ruckert C."/>
        </authorList>
    </citation>
    <scope>NUCLEOTIDE SEQUENCE</scope>
    <source>
        <strain evidence="12">CGMCC 1.15290</strain>
    </source>
</reference>
<comment type="caution">
    <text evidence="12">The sequence shown here is derived from an EMBL/GenBank/DDBJ whole genome shotgun (WGS) entry which is preliminary data.</text>
</comment>
<feature type="domain" description="Histidine kinase" evidence="11">
    <location>
        <begin position="554"/>
        <end position="752"/>
    </location>
</feature>
<evidence type="ECO:0000313" key="13">
    <source>
        <dbReference type="Proteomes" id="UP000627292"/>
    </source>
</evidence>
<dbReference type="InterPro" id="IPR036890">
    <property type="entry name" value="HATPase_C_sf"/>
</dbReference>
<dbReference type="EMBL" id="BMIB01000003">
    <property type="protein sequence ID" value="GGH74091.1"/>
    <property type="molecule type" value="Genomic_DNA"/>
</dbReference>
<feature type="chain" id="PRO_5037019028" description="histidine kinase" evidence="10">
    <location>
        <begin position="28"/>
        <end position="752"/>
    </location>
</feature>
<dbReference type="Gene3D" id="3.30.565.10">
    <property type="entry name" value="Histidine kinase-like ATPase, C-terminal domain"/>
    <property type="match status" value="1"/>
</dbReference>
<evidence type="ECO:0000256" key="7">
    <source>
        <dbReference type="ARBA" id="ARBA00022840"/>
    </source>
</evidence>
<keyword evidence="3" id="KW-0597">Phosphoprotein</keyword>
<protein>
    <recommendedName>
        <fullName evidence="2">histidine kinase</fullName>
        <ecNumber evidence="2">2.7.13.3</ecNumber>
    </recommendedName>
</protein>
<organism evidence="12 13">
    <name type="scientific">Filimonas zeae</name>
    <dbReference type="NCBI Taxonomy" id="1737353"/>
    <lineage>
        <taxon>Bacteria</taxon>
        <taxon>Pseudomonadati</taxon>
        <taxon>Bacteroidota</taxon>
        <taxon>Chitinophagia</taxon>
        <taxon>Chitinophagales</taxon>
        <taxon>Chitinophagaceae</taxon>
        <taxon>Filimonas</taxon>
    </lineage>
</organism>
<dbReference type="AlphaFoldDB" id="A0A917MXF4"/>
<keyword evidence="10" id="KW-0732">Signal</keyword>
<keyword evidence="9" id="KW-0472">Membrane</keyword>
<accession>A0A917MXF4</accession>
<dbReference type="InterPro" id="IPR005467">
    <property type="entry name" value="His_kinase_dom"/>
</dbReference>
<dbReference type="RefSeq" id="WP_188954864.1">
    <property type="nucleotide sequence ID" value="NZ_BMIB01000003.1"/>
</dbReference>
<evidence type="ECO:0000256" key="3">
    <source>
        <dbReference type="ARBA" id="ARBA00022553"/>
    </source>
</evidence>
<dbReference type="PANTHER" id="PTHR41523:SF8">
    <property type="entry name" value="ETHYLENE RESPONSE SENSOR PROTEIN"/>
    <property type="match status" value="1"/>
</dbReference>
<evidence type="ECO:0000256" key="8">
    <source>
        <dbReference type="SAM" id="Coils"/>
    </source>
</evidence>
<evidence type="ECO:0000256" key="9">
    <source>
        <dbReference type="SAM" id="Phobius"/>
    </source>
</evidence>
<feature type="coiled-coil region" evidence="8">
    <location>
        <begin position="520"/>
        <end position="554"/>
    </location>
</feature>
<evidence type="ECO:0000256" key="5">
    <source>
        <dbReference type="ARBA" id="ARBA00022741"/>
    </source>
</evidence>
<dbReference type="PANTHER" id="PTHR41523">
    <property type="entry name" value="TWO-COMPONENT SYSTEM SENSOR PROTEIN"/>
    <property type="match status" value="1"/>
</dbReference>
<dbReference type="SUPFAM" id="SSF48452">
    <property type="entry name" value="TPR-like"/>
    <property type="match status" value="2"/>
</dbReference>
<evidence type="ECO:0000259" key="11">
    <source>
        <dbReference type="PROSITE" id="PS50109"/>
    </source>
</evidence>
<dbReference type="InterPro" id="IPR011990">
    <property type="entry name" value="TPR-like_helical_dom_sf"/>
</dbReference>
<evidence type="ECO:0000256" key="1">
    <source>
        <dbReference type="ARBA" id="ARBA00000085"/>
    </source>
</evidence>
<dbReference type="GO" id="GO:0004673">
    <property type="term" value="F:protein histidine kinase activity"/>
    <property type="evidence" value="ECO:0007669"/>
    <property type="project" value="UniProtKB-EC"/>
</dbReference>
<gene>
    <name evidence="12" type="ORF">GCM10011379_36340</name>
</gene>
<keyword evidence="9" id="KW-0812">Transmembrane</keyword>
<dbReference type="SUPFAM" id="SSF55874">
    <property type="entry name" value="ATPase domain of HSP90 chaperone/DNA topoisomerase II/histidine kinase"/>
    <property type="match status" value="1"/>
</dbReference>
<name>A0A917MXF4_9BACT</name>